<dbReference type="Gene3D" id="2.120.10.30">
    <property type="entry name" value="TolB, C-terminal domain"/>
    <property type="match status" value="1"/>
</dbReference>
<sequence>MIKRITNTPYNETYPCISNDSNFLAFISDKSGINNIYLYKDIKAPFNTKLEPRAITNVLTGITQLSWNGDDTQLIFTGFYLKLS</sequence>
<organism evidence="1">
    <name type="scientific">marine metagenome</name>
    <dbReference type="NCBI Taxonomy" id="408172"/>
    <lineage>
        <taxon>unclassified sequences</taxon>
        <taxon>metagenomes</taxon>
        <taxon>ecological metagenomes</taxon>
    </lineage>
</organism>
<reference evidence="1" key="1">
    <citation type="submission" date="2018-05" db="EMBL/GenBank/DDBJ databases">
        <authorList>
            <person name="Lanie J.A."/>
            <person name="Ng W.-L."/>
            <person name="Kazmierczak K.M."/>
            <person name="Andrzejewski T.M."/>
            <person name="Davidsen T.M."/>
            <person name="Wayne K.J."/>
            <person name="Tettelin H."/>
            <person name="Glass J.I."/>
            <person name="Rusch D."/>
            <person name="Podicherti R."/>
            <person name="Tsui H.-C.T."/>
            <person name="Winkler M.E."/>
        </authorList>
    </citation>
    <scope>NUCLEOTIDE SEQUENCE</scope>
</reference>
<evidence type="ECO:0000313" key="1">
    <source>
        <dbReference type="EMBL" id="SVC55143.1"/>
    </source>
</evidence>
<protein>
    <recommendedName>
        <fullName evidence="2">Dipeptidylpeptidase IV N-terminal domain-containing protein</fullName>
    </recommendedName>
</protein>
<dbReference type="AlphaFoldDB" id="A0A382N1Q4"/>
<dbReference type="InterPro" id="IPR011659">
    <property type="entry name" value="WD40"/>
</dbReference>
<dbReference type="EMBL" id="UINC01097442">
    <property type="protein sequence ID" value="SVC55143.1"/>
    <property type="molecule type" value="Genomic_DNA"/>
</dbReference>
<dbReference type="InterPro" id="IPR011042">
    <property type="entry name" value="6-blade_b-propeller_TolB-like"/>
</dbReference>
<accession>A0A382N1Q4</accession>
<name>A0A382N1Q4_9ZZZZ</name>
<proteinExistence type="predicted"/>
<dbReference type="Pfam" id="PF07676">
    <property type="entry name" value="PD40"/>
    <property type="match status" value="1"/>
</dbReference>
<dbReference type="SUPFAM" id="SSF82171">
    <property type="entry name" value="DPP6 N-terminal domain-like"/>
    <property type="match status" value="1"/>
</dbReference>
<gene>
    <name evidence="1" type="ORF">METZ01_LOCUS307997</name>
</gene>
<evidence type="ECO:0008006" key="2">
    <source>
        <dbReference type="Google" id="ProtNLM"/>
    </source>
</evidence>